<evidence type="ECO:0000313" key="3">
    <source>
        <dbReference type="Proteomes" id="UP000644756"/>
    </source>
</evidence>
<dbReference type="Proteomes" id="UP000644756">
    <property type="component" value="Unassembled WGS sequence"/>
</dbReference>
<dbReference type="InterPro" id="IPR026838">
    <property type="entry name" value="YheC/D"/>
</dbReference>
<reference evidence="2" key="2">
    <citation type="submission" date="2020-09" db="EMBL/GenBank/DDBJ databases">
        <authorList>
            <person name="Sun Q."/>
            <person name="Zhou Y."/>
        </authorList>
    </citation>
    <scope>NUCLEOTIDE SEQUENCE</scope>
    <source>
        <strain evidence="2">CGMCC 1.12987</strain>
    </source>
</reference>
<sequence>MAIQRVTSKWEKTNALLKNDVLREYIPPTNRLTEDHLYAMLEQYNMVYVKPNKGTFGTGVLRIEKIPEGYQLQLGTALHHFASYADLFDKLRQLTHDRPYLIQRGIELLKHQSRRFDLRVMVQQSPRRQWETTGIIGRLAHPRKIVTNYHSGGTPMSFEKLMTDHLSEAEQHRYLTMLKKLGVDIARQLQTAYPNLKELGVDIAVDTEFKPWILEVNTMPDPYIFCKLRDKSTFRKVYRYALAYGRFKRKIAASSSKRVPDKKEPYPHGGKQNRLK</sequence>
<evidence type="ECO:0008006" key="4">
    <source>
        <dbReference type="Google" id="ProtNLM"/>
    </source>
</evidence>
<protein>
    <recommendedName>
        <fullName evidence="4">Endospore coat-associated protein</fullName>
    </recommendedName>
</protein>
<accession>A0A917G7H1</accession>
<proteinExistence type="predicted"/>
<dbReference type="EMBL" id="BMGR01000028">
    <property type="protein sequence ID" value="GGG26686.1"/>
    <property type="molecule type" value="Genomic_DNA"/>
</dbReference>
<dbReference type="SUPFAM" id="SSF56059">
    <property type="entry name" value="Glutathione synthetase ATP-binding domain-like"/>
    <property type="match status" value="1"/>
</dbReference>
<keyword evidence="3" id="KW-1185">Reference proteome</keyword>
<comment type="caution">
    <text evidence="2">The sequence shown here is derived from an EMBL/GenBank/DDBJ whole genome shotgun (WGS) entry which is preliminary data.</text>
</comment>
<reference evidence="2" key="1">
    <citation type="journal article" date="2014" name="Int. J. Syst. Evol. Microbiol.">
        <title>Complete genome sequence of Corynebacterium casei LMG S-19264T (=DSM 44701T), isolated from a smear-ripened cheese.</title>
        <authorList>
            <consortium name="US DOE Joint Genome Institute (JGI-PGF)"/>
            <person name="Walter F."/>
            <person name="Albersmeier A."/>
            <person name="Kalinowski J."/>
            <person name="Ruckert C."/>
        </authorList>
    </citation>
    <scope>NUCLEOTIDE SEQUENCE</scope>
    <source>
        <strain evidence="2">CGMCC 1.12987</strain>
    </source>
</reference>
<feature type="region of interest" description="Disordered" evidence="1">
    <location>
        <begin position="253"/>
        <end position="276"/>
    </location>
</feature>
<name>A0A917G7H1_9BACL</name>
<dbReference type="Gene3D" id="3.30.470.20">
    <property type="entry name" value="ATP-grasp fold, B domain"/>
    <property type="match status" value="1"/>
</dbReference>
<evidence type="ECO:0000256" key="1">
    <source>
        <dbReference type="SAM" id="MobiDB-lite"/>
    </source>
</evidence>
<dbReference type="Pfam" id="PF14398">
    <property type="entry name" value="ATPgrasp_YheCD"/>
    <property type="match status" value="1"/>
</dbReference>
<dbReference type="RefSeq" id="WP_188533718.1">
    <property type="nucleotide sequence ID" value="NZ_BMGR01000028.1"/>
</dbReference>
<gene>
    <name evidence="2" type="ORF">GCM10010916_48870</name>
</gene>
<evidence type="ECO:0000313" key="2">
    <source>
        <dbReference type="EMBL" id="GGG26686.1"/>
    </source>
</evidence>
<organism evidence="2 3">
    <name type="scientific">Paenibacillus abyssi</name>
    <dbReference type="NCBI Taxonomy" id="1340531"/>
    <lineage>
        <taxon>Bacteria</taxon>
        <taxon>Bacillati</taxon>
        <taxon>Bacillota</taxon>
        <taxon>Bacilli</taxon>
        <taxon>Bacillales</taxon>
        <taxon>Paenibacillaceae</taxon>
        <taxon>Paenibacillus</taxon>
    </lineage>
</organism>
<dbReference type="AlphaFoldDB" id="A0A917G7H1"/>